<comment type="caution">
    <text evidence="1">The sequence shown here is derived from an EMBL/GenBank/DDBJ whole genome shotgun (WGS) entry which is preliminary data.</text>
</comment>
<protein>
    <submittedName>
        <fullName evidence="1">Uncharacterized protein</fullName>
    </submittedName>
</protein>
<dbReference type="PANTHER" id="PTHR43431">
    <property type="entry name" value="OXIDOREDUCTASE, SHORT CHAIN DEHYDROGENASE/REDUCTASE FAMILY (AFU_ORTHOLOGUE AFUA_5G14000)"/>
    <property type="match status" value="1"/>
</dbReference>
<reference evidence="1 2" key="1">
    <citation type="submission" date="2024-10" db="EMBL/GenBank/DDBJ databases">
        <title>Updated reference genomes for cyclostephanoid diatoms.</title>
        <authorList>
            <person name="Roberts W.R."/>
            <person name="Alverson A.J."/>
        </authorList>
    </citation>
    <scope>NUCLEOTIDE SEQUENCE [LARGE SCALE GENOMIC DNA]</scope>
    <source>
        <strain evidence="1 2">AJA228-03</strain>
    </source>
</reference>
<evidence type="ECO:0000313" key="1">
    <source>
        <dbReference type="EMBL" id="KAL3823357.1"/>
    </source>
</evidence>
<dbReference type="PRINTS" id="PR00081">
    <property type="entry name" value="GDHRDH"/>
</dbReference>
<accession>A0ABD3SGC4</accession>
<dbReference type="Proteomes" id="UP001530377">
    <property type="component" value="Unassembled WGS sequence"/>
</dbReference>
<evidence type="ECO:0000313" key="2">
    <source>
        <dbReference type="Proteomes" id="UP001530377"/>
    </source>
</evidence>
<dbReference type="Pfam" id="PF00106">
    <property type="entry name" value="adh_short"/>
    <property type="match status" value="1"/>
</dbReference>
<dbReference type="AlphaFoldDB" id="A0ABD3SGC4"/>
<dbReference type="EMBL" id="JALLPB020000039">
    <property type="protein sequence ID" value="KAL3823357.1"/>
    <property type="molecule type" value="Genomic_DNA"/>
</dbReference>
<dbReference type="Gene3D" id="3.40.50.720">
    <property type="entry name" value="NAD(P)-binding Rossmann-like Domain"/>
    <property type="match status" value="1"/>
</dbReference>
<dbReference type="InterPro" id="IPR036291">
    <property type="entry name" value="NAD(P)-bd_dom_sf"/>
</dbReference>
<proteinExistence type="predicted"/>
<keyword evidence="2" id="KW-1185">Reference proteome</keyword>
<organism evidence="1 2">
    <name type="scientific">Cyclostephanos tholiformis</name>
    <dbReference type="NCBI Taxonomy" id="382380"/>
    <lineage>
        <taxon>Eukaryota</taxon>
        <taxon>Sar</taxon>
        <taxon>Stramenopiles</taxon>
        <taxon>Ochrophyta</taxon>
        <taxon>Bacillariophyta</taxon>
        <taxon>Coscinodiscophyceae</taxon>
        <taxon>Thalassiosirophycidae</taxon>
        <taxon>Stephanodiscales</taxon>
        <taxon>Stephanodiscaceae</taxon>
        <taxon>Cyclostephanos</taxon>
    </lineage>
</organism>
<dbReference type="PANTHER" id="PTHR43431:SF1">
    <property type="entry name" value="OS08G0476300 PROTEIN"/>
    <property type="match status" value="1"/>
</dbReference>
<dbReference type="InterPro" id="IPR002347">
    <property type="entry name" value="SDR_fam"/>
</dbReference>
<dbReference type="SUPFAM" id="SSF51735">
    <property type="entry name" value="NAD(P)-binding Rossmann-fold domains"/>
    <property type="match status" value="1"/>
</dbReference>
<sequence length="256" mass="26876">MMSATVMKGVCAVVGCGPGLGGSAAVKFAREGFAIAAFNRTPDTFAPTAEKLDALGATYAFFPLDCTDAASVPKTFAEAAETLGGSIDVLIYNAGGGGFGKGIMDIDPDAFRKSIDASCTGAFLCTQAVIPGMLASSGVGDGRFKKRGTIIYTGATAAVRGGAKMAQFACGKFALRGLSQSVAREFQPRGIHAVHVRIDAMLDIPQTRDRMPHQYEAGELGSTDDIADTYYALYQQSPLGLSNEIDIRPFQEKWSC</sequence>
<gene>
    <name evidence="1" type="ORF">ACHAXA_008852</name>
</gene>
<name>A0ABD3SGC4_9STRA</name>